<keyword evidence="3" id="KW-1185">Reference proteome</keyword>
<feature type="compositionally biased region" description="Polar residues" evidence="1">
    <location>
        <begin position="112"/>
        <end position="136"/>
    </location>
</feature>
<name>A0AA88N612_TACVA</name>
<dbReference type="SUPFAM" id="SSF52266">
    <property type="entry name" value="SGNH hydrolase"/>
    <property type="match status" value="1"/>
</dbReference>
<dbReference type="Gene3D" id="3.40.50.1110">
    <property type="entry name" value="SGNH hydrolase"/>
    <property type="match status" value="1"/>
</dbReference>
<evidence type="ECO:0000313" key="3">
    <source>
        <dbReference type="Proteomes" id="UP001187315"/>
    </source>
</evidence>
<dbReference type="InterPro" id="IPR036514">
    <property type="entry name" value="SGNH_hydro_sf"/>
</dbReference>
<evidence type="ECO:0000256" key="1">
    <source>
        <dbReference type="SAM" id="MobiDB-lite"/>
    </source>
</evidence>
<proteinExistence type="predicted"/>
<evidence type="ECO:0000313" key="2">
    <source>
        <dbReference type="EMBL" id="KAK2852174.1"/>
    </source>
</evidence>
<comment type="caution">
    <text evidence="2">The sequence shown here is derived from an EMBL/GenBank/DDBJ whole genome shotgun (WGS) entry which is preliminary data.</text>
</comment>
<accession>A0AA88N612</accession>
<reference evidence="2" key="1">
    <citation type="submission" date="2023-08" db="EMBL/GenBank/DDBJ databases">
        <title>Pelteobagrus vachellii genome.</title>
        <authorList>
            <person name="Liu H."/>
        </authorList>
    </citation>
    <scope>NUCLEOTIDE SEQUENCE</scope>
    <source>
        <strain evidence="2">PRFRI_2022a</strain>
        <tissue evidence="2">Muscle</tissue>
    </source>
</reference>
<dbReference type="AlphaFoldDB" id="A0AA88N612"/>
<organism evidence="2 3">
    <name type="scientific">Tachysurus vachellii</name>
    <name type="common">Darkbarbel catfish</name>
    <name type="synonym">Pelteobagrus vachellii</name>
    <dbReference type="NCBI Taxonomy" id="175792"/>
    <lineage>
        <taxon>Eukaryota</taxon>
        <taxon>Metazoa</taxon>
        <taxon>Chordata</taxon>
        <taxon>Craniata</taxon>
        <taxon>Vertebrata</taxon>
        <taxon>Euteleostomi</taxon>
        <taxon>Actinopterygii</taxon>
        <taxon>Neopterygii</taxon>
        <taxon>Teleostei</taxon>
        <taxon>Ostariophysi</taxon>
        <taxon>Siluriformes</taxon>
        <taxon>Bagridae</taxon>
        <taxon>Tachysurus</taxon>
    </lineage>
</organism>
<feature type="region of interest" description="Disordered" evidence="1">
    <location>
        <begin position="69"/>
        <end position="146"/>
    </location>
</feature>
<feature type="compositionally biased region" description="Polar residues" evidence="1">
    <location>
        <begin position="69"/>
        <end position="96"/>
    </location>
</feature>
<sequence>MHTLQEHYTQVIIQLMEQIQGFSNLEWTVAIKWAKNRYKHKLKEGTLNFCPTLYATAIQMASSPQAQVNHALQDSIKTSQHSSSGNDGDTGETTMKQKGIRMMGQDKERKSQTVTRSESHLPTSATVAKPTRVSSDSSDEESLGTANIRNTPYRHINTNRKATDWSITIHKPIVFIGDSNLSRIPRVGNTNIQVDSFPGANFLHMSKLLEKLPVHPHTQKIVISIGLNNRQQQPHKTAIRQLQGLWRMAKKAFPNATVYTPIIQFSDLLPIQEQRNLEAINKYIESHGNPLCELNKLLFKVERDCIHWTGITAQRMFDCWVDQLNF</sequence>
<dbReference type="EMBL" id="JAVHJS010000007">
    <property type="protein sequence ID" value="KAK2852174.1"/>
    <property type="molecule type" value="Genomic_DNA"/>
</dbReference>
<dbReference type="Proteomes" id="UP001187315">
    <property type="component" value="Unassembled WGS sequence"/>
</dbReference>
<gene>
    <name evidence="2" type="ORF">Q7C36_007375</name>
</gene>
<protein>
    <submittedName>
        <fullName evidence="2">Uncharacterized protein</fullName>
    </submittedName>
</protein>